<dbReference type="InterPro" id="IPR017947">
    <property type="entry name" value="AryldialkylPase_Zn-BS"/>
</dbReference>
<dbReference type="Proteomes" id="UP000322000">
    <property type="component" value="Chromosome 10"/>
</dbReference>
<evidence type="ECO:0000313" key="7">
    <source>
        <dbReference type="Proteomes" id="UP000322000"/>
    </source>
</evidence>
<dbReference type="InterPro" id="IPR001559">
    <property type="entry name" value="Phosphotriesterase"/>
</dbReference>
<keyword evidence="2 5" id="KW-0479">Metal-binding</keyword>
<keyword evidence="7" id="KW-1185">Reference proteome</keyword>
<sequence length="350" mass="39561">MTSRVQTVLGAIKPSELGVTLTHEHLSMNFEHFYRKPPETLVDFFQTKPTLENVGYIRQYPYSSRHNLILDDEEANIAVLDDVKAYKKFGGGAIVENTTKGLDRDIKFYEEVAQSCGVHVIAGTGHYIEDVQPDNYLHYSTEDIYNRMMGELTEGFPEEPQIKAGFMGEIASVWPIREFERRAIRAAGELQPQVGCGVSFHPHRNPEAPFEIIRLYCEAGGSADKVVMSHLDRTLLSNDVLLEFANLGTYCQLDLFGVEVSYYQLNVATDMINDAQRIDKIKCLIDQGFEDRILMSHDIHTKHRLINFGGHGYSHILNNVLPKMKSKGIPQSVIDKITVGNPANWLSIKE</sequence>
<dbReference type="GeneID" id="113498045"/>
<evidence type="ECO:0000256" key="6">
    <source>
        <dbReference type="PROSITE-ProRule" id="PRU00679"/>
    </source>
</evidence>
<dbReference type="Gene3D" id="3.20.20.140">
    <property type="entry name" value="Metal-dependent hydrolases"/>
    <property type="match status" value="1"/>
</dbReference>
<feature type="binding site" evidence="5">
    <location>
        <position position="23"/>
    </location>
    <ligand>
        <name>a divalent metal cation</name>
        <dbReference type="ChEBI" id="CHEBI:60240"/>
        <label>1</label>
    </ligand>
</feature>
<feature type="binding site" evidence="5">
    <location>
        <position position="169"/>
    </location>
    <ligand>
        <name>a divalent metal cation</name>
        <dbReference type="ChEBI" id="CHEBI:60240"/>
        <label>1</label>
    </ligand>
</feature>
<dbReference type="GO" id="GO:0008270">
    <property type="term" value="F:zinc ion binding"/>
    <property type="evidence" value="ECO:0007669"/>
    <property type="project" value="InterPro"/>
</dbReference>
<dbReference type="PANTHER" id="PTHR10819:SF3">
    <property type="entry name" value="PHOSPHOTRIESTERASE-RELATED PROTEIN"/>
    <property type="match status" value="1"/>
</dbReference>
<reference evidence="8" key="1">
    <citation type="submission" date="2025-08" db="UniProtKB">
        <authorList>
            <consortium name="RefSeq"/>
        </authorList>
    </citation>
    <scope>IDENTIFICATION</scope>
</reference>
<dbReference type="InterPro" id="IPR032466">
    <property type="entry name" value="Metal_Hydrolase"/>
</dbReference>
<proteinExistence type="inferred from homology"/>
<organism evidence="7 8">
    <name type="scientific">Trichoplusia ni</name>
    <name type="common">Cabbage looper</name>
    <dbReference type="NCBI Taxonomy" id="7111"/>
    <lineage>
        <taxon>Eukaryota</taxon>
        <taxon>Metazoa</taxon>
        <taxon>Ecdysozoa</taxon>
        <taxon>Arthropoda</taxon>
        <taxon>Hexapoda</taxon>
        <taxon>Insecta</taxon>
        <taxon>Pterygota</taxon>
        <taxon>Neoptera</taxon>
        <taxon>Endopterygota</taxon>
        <taxon>Lepidoptera</taxon>
        <taxon>Glossata</taxon>
        <taxon>Ditrysia</taxon>
        <taxon>Noctuoidea</taxon>
        <taxon>Noctuidae</taxon>
        <taxon>Plusiinae</taxon>
        <taxon>Trichoplusia</taxon>
    </lineage>
</organism>
<comment type="similarity">
    <text evidence="6">Belongs to the metallo-dependent hydrolases superfamily. Phosphotriesterase family.</text>
</comment>
<accession>A0A7E5VZM3</accession>
<dbReference type="GO" id="GO:0016788">
    <property type="term" value="F:hydrolase activity, acting on ester bonds"/>
    <property type="evidence" value="ECO:0007669"/>
    <property type="project" value="InterPro"/>
</dbReference>
<comment type="caution">
    <text evidence="6">Lacks conserved residue(s) required for the propagation of feature annotation.</text>
</comment>
<name>A0A7E5VZM3_TRINI</name>
<feature type="binding site" evidence="5">
    <location>
        <position position="230"/>
    </location>
    <ligand>
        <name>a divalent metal cation</name>
        <dbReference type="ChEBI" id="CHEBI:60240"/>
        <label>2</label>
    </ligand>
</feature>
<evidence type="ECO:0000256" key="5">
    <source>
        <dbReference type="PIRSR" id="PIRSR601559-52"/>
    </source>
</evidence>
<keyword evidence="3" id="KW-0378">Hydrolase</keyword>
<dbReference type="PANTHER" id="PTHR10819">
    <property type="entry name" value="PHOSPHOTRIESTERASE-RELATED"/>
    <property type="match status" value="1"/>
</dbReference>
<dbReference type="InParanoid" id="A0A7E5VZM3"/>
<feature type="binding site" evidence="5">
    <location>
        <position position="169"/>
    </location>
    <ligand>
        <name>a divalent metal cation</name>
        <dbReference type="ChEBI" id="CHEBI:60240"/>
        <label>2</label>
    </ligand>
</feature>
<dbReference type="PROSITE" id="PS51347">
    <property type="entry name" value="PHOSPHOTRIESTERASE_2"/>
    <property type="match status" value="1"/>
</dbReference>
<dbReference type="FunCoup" id="A0A7E5VZM3">
    <property type="interactions" value="2"/>
</dbReference>
<evidence type="ECO:0000256" key="1">
    <source>
        <dbReference type="ARBA" id="ARBA00020475"/>
    </source>
</evidence>
<feature type="binding site" evidence="5">
    <location>
        <position position="201"/>
    </location>
    <ligand>
        <name>a divalent metal cation</name>
        <dbReference type="ChEBI" id="CHEBI:60240"/>
        <label>2</label>
    </ligand>
</feature>
<gene>
    <name evidence="8" type="primary">LOC113498045</name>
</gene>
<evidence type="ECO:0000256" key="3">
    <source>
        <dbReference type="ARBA" id="ARBA00022801"/>
    </source>
</evidence>
<dbReference type="SUPFAM" id="SSF51556">
    <property type="entry name" value="Metallo-dependent hydrolases"/>
    <property type="match status" value="1"/>
</dbReference>
<feature type="binding site" evidence="5">
    <location>
        <position position="298"/>
    </location>
    <ligand>
        <name>a divalent metal cation</name>
        <dbReference type="ChEBI" id="CHEBI:60240"/>
        <label>1</label>
    </ligand>
</feature>
<evidence type="ECO:0000256" key="2">
    <source>
        <dbReference type="ARBA" id="ARBA00022723"/>
    </source>
</evidence>
<evidence type="ECO:0000256" key="4">
    <source>
        <dbReference type="ARBA" id="ARBA00029607"/>
    </source>
</evidence>
<dbReference type="KEGG" id="tnl:113498045"/>
<feature type="binding site" evidence="5">
    <location>
        <position position="25"/>
    </location>
    <ligand>
        <name>a divalent metal cation</name>
        <dbReference type="ChEBI" id="CHEBI:60240"/>
        <label>1</label>
    </ligand>
</feature>
<dbReference type="RefSeq" id="XP_026733737.1">
    <property type="nucleotide sequence ID" value="XM_026877936.1"/>
</dbReference>
<dbReference type="AlphaFoldDB" id="A0A7E5VZM3"/>
<comment type="cofactor">
    <cofactor evidence="5">
        <name>a divalent metal cation</name>
        <dbReference type="ChEBI" id="CHEBI:60240"/>
    </cofactor>
    <text evidence="5">Binds 2 divalent metal cations per subunit.</text>
</comment>
<protein>
    <recommendedName>
        <fullName evidence="1">Phosphotriesterase-related protein</fullName>
    </recommendedName>
    <alternativeName>
        <fullName evidence="4">Parathion hydrolase-related protein</fullName>
    </alternativeName>
</protein>
<dbReference type="PROSITE" id="PS01322">
    <property type="entry name" value="PHOSPHOTRIESTERASE_1"/>
    <property type="match status" value="1"/>
</dbReference>
<dbReference type="Pfam" id="PF02126">
    <property type="entry name" value="PTE"/>
    <property type="match status" value="1"/>
</dbReference>
<dbReference type="OrthoDB" id="9998343at2759"/>
<evidence type="ECO:0000313" key="8">
    <source>
        <dbReference type="RefSeq" id="XP_026733737.1"/>
    </source>
</evidence>